<proteinExistence type="inferred from homology"/>
<dbReference type="InterPro" id="IPR009050">
    <property type="entry name" value="Globin-like_sf"/>
</dbReference>
<dbReference type="FunFam" id="1.10.490.10:FF:000003">
    <property type="entry name" value="Flavohemoprotein"/>
    <property type="match status" value="1"/>
</dbReference>
<evidence type="ECO:0000256" key="9">
    <source>
        <dbReference type="ARBA" id="ARBA00023004"/>
    </source>
</evidence>
<organism evidence="17 18">
    <name type="scientific">Litoribrevibacter albus</name>
    <dbReference type="NCBI Taxonomy" id="1473156"/>
    <lineage>
        <taxon>Bacteria</taxon>
        <taxon>Pseudomonadati</taxon>
        <taxon>Pseudomonadota</taxon>
        <taxon>Gammaproteobacteria</taxon>
        <taxon>Oceanospirillales</taxon>
        <taxon>Oceanospirillaceae</taxon>
        <taxon>Litoribrevibacter</taxon>
    </lineage>
</organism>
<dbReference type="SUPFAM" id="SSF46458">
    <property type="entry name" value="Globin-like"/>
    <property type="match status" value="1"/>
</dbReference>
<evidence type="ECO:0000256" key="5">
    <source>
        <dbReference type="ARBA" id="ARBA00022617"/>
    </source>
</evidence>
<dbReference type="InterPro" id="IPR017927">
    <property type="entry name" value="FAD-bd_FR_type"/>
</dbReference>
<dbReference type="SUPFAM" id="SSF63380">
    <property type="entry name" value="Riboflavin synthase domain-like"/>
    <property type="match status" value="1"/>
</dbReference>
<dbReference type="CDD" id="cd08922">
    <property type="entry name" value="FHb-globin"/>
    <property type="match status" value="1"/>
</dbReference>
<dbReference type="Pfam" id="PF00042">
    <property type="entry name" value="Globin"/>
    <property type="match status" value="1"/>
</dbReference>
<keyword evidence="10" id="KW-0520">NAD</keyword>
<evidence type="ECO:0000256" key="12">
    <source>
        <dbReference type="ARBA" id="ARBA00048649"/>
    </source>
</evidence>
<evidence type="ECO:0000256" key="3">
    <source>
        <dbReference type="ARBA" id="ARBA00012229"/>
    </source>
</evidence>
<dbReference type="Gene3D" id="3.40.50.80">
    <property type="entry name" value="Nucleotide-binding domain of ferredoxin-NADP reductase (FNR) module"/>
    <property type="match status" value="1"/>
</dbReference>
<evidence type="ECO:0000256" key="6">
    <source>
        <dbReference type="ARBA" id="ARBA00022621"/>
    </source>
</evidence>
<keyword evidence="14" id="KW-0813">Transport</keyword>
<dbReference type="InterPro" id="IPR017938">
    <property type="entry name" value="Riboflavin_synthase-like_b-brl"/>
</dbReference>
<keyword evidence="8" id="KW-0521">NADP</keyword>
<keyword evidence="9" id="KW-0408">Iron</keyword>
<keyword evidence="6 14" id="KW-0561">Oxygen transport</keyword>
<accession>A0AA37SDB0</accession>
<evidence type="ECO:0000256" key="4">
    <source>
        <dbReference type="ARBA" id="ARBA00022575"/>
    </source>
</evidence>
<evidence type="ECO:0000256" key="10">
    <source>
        <dbReference type="ARBA" id="ARBA00023027"/>
    </source>
</evidence>
<dbReference type="RefSeq" id="WP_284383135.1">
    <property type="nucleotide sequence ID" value="NZ_BSNM01000016.1"/>
</dbReference>
<dbReference type="PROSITE" id="PS01033">
    <property type="entry name" value="GLOBIN"/>
    <property type="match status" value="1"/>
</dbReference>
<protein>
    <recommendedName>
        <fullName evidence="3">nitric oxide dioxygenase</fullName>
        <ecNumber evidence="3">1.14.12.17</ecNumber>
    </recommendedName>
</protein>
<dbReference type="InterPro" id="IPR000971">
    <property type="entry name" value="Globin"/>
</dbReference>
<dbReference type="InterPro" id="IPR012292">
    <property type="entry name" value="Globin/Proto"/>
</dbReference>
<reference evidence="17" key="2">
    <citation type="submission" date="2023-01" db="EMBL/GenBank/DDBJ databases">
        <title>Draft genome sequence of Litoribrevibacter albus strain NBRC 110071.</title>
        <authorList>
            <person name="Sun Q."/>
            <person name="Mori K."/>
        </authorList>
    </citation>
    <scope>NUCLEOTIDE SEQUENCE</scope>
    <source>
        <strain evidence="17">NBRC 110071</strain>
    </source>
</reference>
<evidence type="ECO:0000256" key="8">
    <source>
        <dbReference type="ARBA" id="ARBA00022857"/>
    </source>
</evidence>
<keyword evidence="18" id="KW-1185">Reference proteome</keyword>
<evidence type="ECO:0000256" key="11">
    <source>
        <dbReference type="ARBA" id="ARBA00025094"/>
    </source>
</evidence>
<dbReference type="Gene3D" id="2.40.30.10">
    <property type="entry name" value="Translation factors"/>
    <property type="match status" value="1"/>
</dbReference>
<dbReference type="Pfam" id="PF00970">
    <property type="entry name" value="FAD_binding_6"/>
    <property type="match status" value="1"/>
</dbReference>
<dbReference type="GO" id="GO:0008941">
    <property type="term" value="F:nitric oxide dioxygenase NAD(P)H activity"/>
    <property type="evidence" value="ECO:0007669"/>
    <property type="project" value="UniProtKB-EC"/>
</dbReference>
<dbReference type="GO" id="GO:0009636">
    <property type="term" value="P:response to toxic substance"/>
    <property type="evidence" value="ECO:0007669"/>
    <property type="project" value="UniProtKB-KW"/>
</dbReference>
<dbReference type="InterPro" id="IPR039261">
    <property type="entry name" value="FNR_nucleotide-bd"/>
</dbReference>
<comment type="similarity">
    <text evidence="14">Belongs to the globin family.</text>
</comment>
<evidence type="ECO:0000259" key="15">
    <source>
        <dbReference type="PROSITE" id="PS01033"/>
    </source>
</evidence>
<dbReference type="GO" id="GO:0046210">
    <property type="term" value="P:nitric oxide catabolic process"/>
    <property type="evidence" value="ECO:0007669"/>
    <property type="project" value="TreeGrafter"/>
</dbReference>
<evidence type="ECO:0000256" key="7">
    <source>
        <dbReference type="ARBA" id="ARBA00022723"/>
    </source>
</evidence>
<dbReference type="GO" id="GO:0019825">
    <property type="term" value="F:oxygen binding"/>
    <property type="evidence" value="ECO:0007669"/>
    <property type="project" value="InterPro"/>
</dbReference>
<name>A0AA37SDB0_9GAMM</name>
<comment type="catalytic activity">
    <reaction evidence="13">
        <text>2 nitric oxide + NADPH + 2 O2 = 2 nitrate + NADP(+) + H(+)</text>
        <dbReference type="Rhea" id="RHEA:19465"/>
        <dbReference type="ChEBI" id="CHEBI:15378"/>
        <dbReference type="ChEBI" id="CHEBI:15379"/>
        <dbReference type="ChEBI" id="CHEBI:16480"/>
        <dbReference type="ChEBI" id="CHEBI:17632"/>
        <dbReference type="ChEBI" id="CHEBI:57783"/>
        <dbReference type="ChEBI" id="CHEBI:58349"/>
        <dbReference type="EC" id="1.14.12.17"/>
    </reaction>
</comment>
<evidence type="ECO:0000256" key="13">
    <source>
        <dbReference type="ARBA" id="ARBA00049433"/>
    </source>
</evidence>
<dbReference type="EMBL" id="BSNM01000016">
    <property type="protein sequence ID" value="GLQ32956.1"/>
    <property type="molecule type" value="Genomic_DNA"/>
</dbReference>
<dbReference type="Pfam" id="PF00175">
    <property type="entry name" value="NAD_binding_1"/>
    <property type="match status" value="1"/>
</dbReference>
<dbReference type="Proteomes" id="UP001161389">
    <property type="component" value="Unassembled WGS sequence"/>
</dbReference>
<keyword evidence="7" id="KW-0479">Metal-binding</keyword>
<dbReference type="PROSITE" id="PS51384">
    <property type="entry name" value="FAD_FR"/>
    <property type="match status" value="1"/>
</dbReference>
<dbReference type="NCBIfam" id="NF009805">
    <property type="entry name" value="PRK13289.1"/>
    <property type="match status" value="1"/>
</dbReference>
<comment type="cofactor">
    <cofactor evidence="1">
        <name>heme b</name>
        <dbReference type="ChEBI" id="CHEBI:60344"/>
    </cofactor>
</comment>
<dbReference type="InterPro" id="IPR008333">
    <property type="entry name" value="Cbr1-like_FAD-bd_dom"/>
</dbReference>
<gene>
    <name evidence="17" type="primary">hmp</name>
    <name evidence="17" type="ORF">GCM10007876_34350</name>
</gene>
<dbReference type="AlphaFoldDB" id="A0AA37SDB0"/>
<keyword evidence="5 14" id="KW-0349">Heme</keyword>
<dbReference type="EC" id="1.14.12.17" evidence="3"/>
<evidence type="ECO:0000256" key="2">
    <source>
        <dbReference type="ARBA" id="ARBA00006401"/>
    </source>
</evidence>
<dbReference type="PRINTS" id="PR00410">
    <property type="entry name" value="PHEHYDRXLASE"/>
</dbReference>
<dbReference type="GO" id="GO:0046872">
    <property type="term" value="F:metal ion binding"/>
    <property type="evidence" value="ECO:0007669"/>
    <property type="project" value="UniProtKB-KW"/>
</dbReference>
<comment type="function">
    <text evidence="11">Is involved in NO detoxification in an aerobic process, termed nitric oxide dioxygenase (NOD) reaction that utilizes O(2) and NAD(P)H to convert NO to nitrate, which protects the bacterium from various noxious nitrogen compounds. Therefore, plays a central role in the inducible response to nitrosative stress.</text>
</comment>
<dbReference type="GO" id="GO:0020037">
    <property type="term" value="F:heme binding"/>
    <property type="evidence" value="ECO:0007669"/>
    <property type="project" value="InterPro"/>
</dbReference>
<dbReference type="Gene3D" id="1.10.490.10">
    <property type="entry name" value="Globins"/>
    <property type="match status" value="1"/>
</dbReference>
<comment type="similarity">
    <text evidence="2">In the C-terminal section; belongs to the flavoprotein pyridine nucleotide cytochrome reductase family.</text>
</comment>
<comment type="catalytic activity">
    <reaction evidence="12">
        <text>2 nitric oxide + NADH + 2 O2 = 2 nitrate + NAD(+) + H(+)</text>
        <dbReference type="Rhea" id="RHEA:19469"/>
        <dbReference type="ChEBI" id="CHEBI:15378"/>
        <dbReference type="ChEBI" id="CHEBI:15379"/>
        <dbReference type="ChEBI" id="CHEBI:16480"/>
        <dbReference type="ChEBI" id="CHEBI:17632"/>
        <dbReference type="ChEBI" id="CHEBI:57540"/>
        <dbReference type="ChEBI" id="CHEBI:57945"/>
        <dbReference type="EC" id="1.14.12.17"/>
    </reaction>
</comment>
<evidence type="ECO:0000256" key="1">
    <source>
        <dbReference type="ARBA" id="ARBA00001970"/>
    </source>
</evidence>
<evidence type="ECO:0000313" key="17">
    <source>
        <dbReference type="EMBL" id="GLQ32956.1"/>
    </source>
</evidence>
<evidence type="ECO:0000256" key="14">
    <source>
        <dbReference type="RuleBase" id="RU000356"/>
    </source>
</evidence>
<reference evidence="17" key="1">
    <citation type="journal article" date="2014" name="Int. J. Syst. Evol. Microbiol.">
        <title>Complete genome sequence of Corynebacterium casei LMG S-19264T (=DSM 44701T), isolated from a smear-ripened cheese.</title>
        <authorList>
            <consortium name="US DOE Joint Genome Institute (JGI-PGF)"/>
            <person name="Walter F."/>
            <person name="Albersmeier A."/>
            <person name="Kalinowski J."/>
            <person name="Ruckert C."/>
        </authorList>
    </citation>
    <scope>NUCLEOTIDE SEQUENCE</scope>
    <source>
        <strain evidence="17">NBRC 110071</strain>
    </source>
</reference>
<dbReference type="PANTHER" id="PTHR43396:SF3">
    <property type="entry name" value="FLAVOHEMOPROTEIN"/>
    <property type="match status" value="1"/>
</dbReference>
<keyword evidence="4" id="KW-0216">Detoxification</keyword>
<feature type="domain" description="FAD-binding FR-type" evidence="16">
    <location>
        <begin position="152"/>
        <end position="254"/>
    </location>
</feature>
<dbReference type="PANTHER" id="PTHR43396">
    <property type="entry name" value="FLAVOHEMOPROTEIN"/>
    <property type="match status" value="1"/>
</dbReference>
<dbReference type="CDD" id="cd06184">
    <property type="entry name" value="flavohem_like_fad_nad_binding"/>
    <property type="match status" value="1"/>
</dbReference>
<evidence type="ECO:0000259" key="16">
    <source>
        <dbReference type="PROSITE" id="PS51384"/>
    </source>
</evidence>
<dbReference type="SUPFAM" id="SSF52343">
    <property type="entry name" value="Ferredoxin reductase-like, C-terminal NADP-linked domain"/>
    <property type="match status" value="1"/>
</dbReference>
<dbReference type="InterPro" id="IPR001433">
    <property type="entry name" value="OxRdtase_FAD/NAD-bd"/>
</dbReference>
<dbReference type="GO" id="GO:0071500">
    <property type="term" value="P:cellular response to nitrosative stress"/>
    <property type="evidence" value="ECO:0007669"/>
    <property type="project" value="TreeGrafter"/>
</dbReference>
<feature type="domain" description="Globin" evidence="15">
    <location>
        <begin position="1"/>
        <end position="138"/>
    </location>
</feature>
<comment type="caution">
    <text evidence="17">The sequence shown here is derived from an EMBL/GenBank/DDBJ whole genome shotgun (WGS) entry which is preliminary data.</text>
</comment>
<dbReference type="GO" id="GO:0005344">
    <property type="term" value="F:oxygen carrier activity"/>
    <property type="evidence" value="ECO:0007669"/>
    <property type="project" value="UniProtKB-KW"/>
</dbReference>
<evidence type="ECO:0000313" key="18">
    <source>
        <dbReference type="Proteomes" id="UP001161389"/>
    </source>
</evidence>
<sequence length="415" mass="46030">MITQQQRTLIDQTLPAVEANALKITSTFYPLMFGRYPQVLNYFNQANQARGTQRHALANAVVTYAKHLDALDKLGERVSLIAHKHCSLGIKPEHYPIVGECLLAAIAEVLGDAVNDDILNAWGAAYQQLANILIDVERDIYQRQHQRTGGWEGFEGFTVIGKVAESEVITSLVLQAKDQRIIDFEPGQYITLLKAFDGLEHRRNYSLSDKPGKTTLRISVKRETDGVWSNHLHDEVSVGDVLQISAPYGDFVLRDSHKPMVLVTAGVGITPAISMLAAAISSHQVAGRDIHFIHCARNGAHHAFDDYVQQVEEMYPEVTKTFIYSDPTDEDIRGEQGSADAFGLLNESHLQQHLGSERDVECYVLGPKPFMHCVLGMASRLGIPDSQVHYEFFGPLEEIQPVSSGSDQRAELSVA</sequence>
<dbReference type="GO" id="GO:0071949">
    <property type="term" value="F:FAD binding"/>
    <property type="evidence" value="ECO:0007669"/>
    <property type="project" value="TreeGrafter"/>
</dbReference>